<sequence length="175" mass="18812">MSPETIYVSPLSLVQTTVVDARVSHLVTLINGETLIDTPPSIGPERHLRLSMNDISEPRDGLVVPCEDHVAELIQFARDWDQKAPLLIHCWAGISRSTAAAFISLCALNPDADETSLAQALRGASPTATPNRRLVALADKVLARQGRMTAAVEQIGRGAFAEEGQVFSLPARHAA</sequence>
<reference evidence="1 2" key="1">
    <citation type="journal article" date="2016" name="Environ. Microbiol.">
        <title>New Methyloceanibacter diversity from North Sea sediments includes methanotroph containing solely the soluble methane monooxygenase.</title>
        <authorList>
            <person name="Vekeman B."/>
            <person name="Kerckhof F.M."/>
            <person name="Cremers G."/>
            <person name="de Vos P."/>
            <person name="Vandamme P."/>
            <person name="Boon N."/>
            <person name="Op den Camp H.J."/>
            <person name="Heylen K."/>
        </authorList>
    </citation>
    <scope>NUCLEOTIDE SEQUENCE [LARGE SCALE GENOMIC DNA]</scope>
    <source>
        <strain evidence="1 2">R-67175</strain>
    </source>
</reference>
<evidence type="ECO:0000313" key="1">
    <source>
        <dbReference type="EMBL" id="ODR93724.1"/>
    </source>
</evidence>
<evidence type="ECO:0000313" key="2">
    <source>
        <dbReference type="Proteomes" id="UP000094472"/>
    </source>
</evidence>
<organism evidence="1 2">
    <name type="scientific">Methyloceanibacter superfactus</name>
    <dbReference type="NCBI Taxonomy" id="1774969"/>
    <lineage>
        <taxon>Bacteria</taxon>
        <taxon>Pseudomonadati</taxon>
        <taxon>Pseudomonadota</taxon>
        <taxon>Alphaproteobacteria</taxon>
        <taxon>Hyphomicrobiales</taxon>
        <taxon>Hyphomicrobiaceae</taxon>
        <taxon>Methyloceanibacter</taxon>
    </lineage>
</organism>
<dbReference type="Proteomes" id="UP000094472">
    <property type="component" value="Unassembled WGS sequence"/>
</dbReference>
<dbReference type="Gene3D" id="3.90.190.10">
    <property type="entry name" value="Protein tyrosine phosphatase superfamily"/>
    <property type="match status" value="1"/>
</dbReference>
<proteinExistence type="predicted"/>
<dbReference type="STRING" id="1774969.AUC69_03920"/>
<gene>
    <name evidence="1" type="ORF">AUC69_03920</name>
</gene>
<dbReference type="SUPFAM" id="SSF52799">
    <property type="entry name" value="(Phosphotyrosine protein) phosphatases II"/>
    <property type="match status" value="1"/>
</dbReference>
<name>A0A1E3VJN7_9HYPH</name>
<comment type="caution">
    <text evidence="1">The sequence shown here is derived from an EMBL/GenBank/DDBJ whole genome shotgun (WGS) entry which is preliminary data.</text>
</comment>
<dbReference type="EMBL" id="LPWF01000037">
    <property type="protein sequence ID" value="ODR93724.1"/>
    <property type="molecule type" value="Genomic_DNA"/>
</dbReference>
<dbReference type="InterPro" id="IPR016130">
    <property type="entry name" value="Tyr_Pase_AS"/>
</dbReference>
<dbReference type="PROSITE" id="PS00383">
    <property type="entry name" value="TYR_PHOSPHATASE_1"/>
    <property type="match status" value="1"/>
</dbReference>
<dbReference type="AlphaFoldDB" id="A0A1E3VJN7"/>
<protein>
    <submittedName>
        <fullName evidence="1">Tyrosine protein phosphatase</fullName>
    </submittedName>
</protein>
<accession>A0A1E3VJN7</accession>
<keyword evidence="2" id="KW-1185">Reference proteome</keyword>
<dbReference type="InterPro" id="IPR029021">
    <property type="entry name" value="Prot-tyrosine_phosphatase-like"/>
</dbReference>